<name>A0ABY4LZ60_9ACTN</name>
<evidence type="ECO:0000256" key="1">
    <source>
        <dbReference type="SAM" id="MobiDB-lite"/>
    </source>
</evidence>
<keyword evidence="3" id="KW-0378">Hydrolase</keyword>
<dbReference type="GO" id="GO:0016787">
    <property type="term" value="F:hydrolase activity"/>
    <property type="evidence" value="ECO:0007669"/>
    <property type="project" value="UniProtKB-KW"/>
</dbReference>
<dbReference type="EMBL" id="CP086322">
    <property type="protein sequence ID" value="UQA90789.1"/>
    <property type="molecule type" value="Genomic_DNA"/>
</dbReference>
<dbReference type="Gene3D" id="3.40.50.1820">
    <property type="entry name" value="alpha/beta hydrolase"/>
    <property type="match status" value="1"/>
</dbReference>
<sequence length="307" mass="33063">MSDMTEANDTDDAGVSETANNDRRSTAPTFVLVHGAGSNSFGWSPVSAELAIRGHRVAAVDLPGHGLGGHFPLSYQTPQDLERLRTEPSPLGTITLADFAEHVVGVVRRARRNGPVILVGQSMGGVTLNAVANQVPELISHLVYASAFCPTQRATIANLMTTPEGSSSAVFQITAIETPPELGINRVNWRSGDPAFFQIAKEALAADFPDEAVRALLNTLEPDQSAAISGTDARGLPETWGRIPRTYLRFTEDRTIPPALQDLMIKEADELTPTNRFRIRSLTAPHIGPRDPGPLADELEQIARLCC</sequence>
<proteinExistence type="predicted"/>
<dbReference type="PANTHER" id="PTHR37017:SF11">
    <property type="entry name" value="ESTERASE_LIPASE_THIOESTERASE DOMAIN-CONTAINING PROTEIN"/>
    <property type="match status" value="1"/>
</dbReference>
<evidence type="ECO:0000259" key="2">
    <source>
        <dbReference type="Pfam" id="PF12697"/>
    </source>
</evidence>
<evidence type="ECO:0000313" key="4">
    <source>
        <dbReference type="Proteomes" id="UP000830115"/>
    </source>
</evidence>
<dbReference type="PANTHER" id="PTHR37017">
    <property type="entry name" value="AB HYDROLASE-1 DOMAIN-CONTAINING PROTEIN-RELATED"/>
    <property type="match status" value="1"/>
</dbReference>
<dbReference type="InterPro" id="IPR052897">
    <property type="entry name" value="Sec-Metab_Biosynth_Hydrolase"/>
</dbReference>
<reference evidence="3" key="1">
    <citation type="submission" date="2021-10" db="EMBL/GenBank/DDBJ databases">
        <title>Streptomyces nigrumlapis sp.nov.,an antimicrobial producing actinobacterium isolated from Black Gobi rocks.</title>
        <authorList>
            <person name="Wen Y."/>
            <person name="Zhang W."/>
            <person name="Liu X.G."/>
        </authorList>
    </citation>
    <scope>NUCLEOTIDE SEQUENCE</scope>
    <source>
        <strain evidence="3">ST13-2-2</strain>
    </source>
</reference>
<dbReference type="Proteomes" id="UP000830115">
    <property type="component" value="Chromosome"/>
</dbReference>
<dbReference type="SUPFAM" id="SSF53474">
    <property type="entry name" value="alpha/beta-Hydrolases"/>
    <property type="match status" value="1"/>
</dbReference>
<dbReference type="InterPro" id="IPR000073">
    <property type="entry name" value="AB_hydrolase_1"/>
</dbReference>
<keyword evidence="4" id="KW-1185">Reference proteome</keyword>
<feature type="region of interest" description="Disordered" evidence="1">
    <location>
        <begin position="1"/>
        <end position="23"/>
    </location>
</feature>
<dbReference type="Pfam" id="PF12697">
    <property type="entry name" value="Abhydrolase_6"/>
    <property type="match status" value="1"/>
</dbReference>
<feature type="compositionally biased region" description="Acidic residues" evidence="1">
    <location>
        <begin position="1"/>
        <end position="14"/>
    </location>
</feature>
<dbReference type="RefSeq" id="WP_248861555.1">
    <property type="nucleotide sequence ID" value="NZ_CP086322.1"/>
</dbReference>
<gene>
    <name evidence="3" type="ORF">K9S39_01810</name>
</gene>
<feature type="domain" description="AB hydrolase-1" evidence="2">
    <location>
        <begin position="30"/>
        <end position="271"/>
    </location>
</feature>
<accession>A0ABY4LZ60</accession>
<dbReference type="InterPro" id="IPR029058">
    <property type="entry name" value="AB_hydrolase_fold"/>
</dbReference>
<evidence type="ECO:0000313" key="3">
    <source>
        <dbReference type="EMBL" id="UQA90789.1"/>
    </source>
</evidence>
<protein>
    <submittedName>
        <fullName evidence="3">Alpha/beta hydrolase</fullName>
    </submittedName>
</protein>
<organism evidence="3 4">
    <name type="scientific">Streptomyces halobius</name>
    <dbReference type="NCBI Taxonomy" id="2879846"/>
    <lineage>
        <taxon>Bacteria</taxon>
        <taxon>Bacillati</taxon>
        <taxon>Actinomycetota</taxon>
        <taxon>Actinomycetes</taxon>
        <taxon>Kitasatosporales</taxon>
        <taxon>Streptomycetaceae</taxon>
        <taxon>Streptomyces</taxon>
    </lineage>
</organism>